<evidence type="ECO:0000256" key="6">
    <source>
        <dbReference type="ARBA" id="ARBA00022723"/>
    </source>
</evidence>
<organism evidence="17 18">
    <name type="scientific">Micromonospora antibiotica</name>
    <dbReference type="NCBI Taxonomy" id="2807623"/>
    <lineage>
        <taxon>Bacteria</taxon>
        <taxon>Bacillati</taxon>
        <taxon>Actinomycetota</taxon>
        <taxon>Actinomycetes</taxon>
        <taxon>Micromonosporales</taxon>
        <taxon>Micromonosporaceae</taxon>
        <taxon>Micromonospora</taxon>
    </lineage>
</organism>
<comment type="caution">
    <text evidence="17">The sequence shown here is derived from an EMBL/GenBank/DDBJ whole genome shotgun (WGS) entry which is preliminary data.</text>
</comment>
<dbReference type="InterPro" id="IPR036897">
    <property type="entry name" value="CarbamoylP_synth_lsu_oligo_sf"/>
</dbReference>
<dbReference type="NCBIfam" id="NF003671">
    <property type="entry name" value="PRK05294.1"/>
    <property type="match status" value="1"/>
</dbReference>
<feature type="binding site" evidence="14">
    <location>
        <position position="886"/>
    </location>
    <ligand>
        <name>ATP</name>
        <dbReference type="ChEBI" id="CHEBI:30616"/>
        <label>2</label>
    </ligand>
</feature>
<dbReference type="Pfam" id="PF02787">
    <property type="entry name" value="CPSase_L_D3"/>
    <property type="match status" value="1"/>
</dbReference>
<feature type="binding site" evidence="14">
    <location>
        <position position="308"/>
    </location>
    <ligand>
        <name>Mg(2+)</name>
        <dbReference type="ChEBI" id="CHEBI:18420"/>
        <label>1</label>
    </ligand>
</feature>
<gene>
    <name evidence="14 17" type="primary">carB</name>
    <name evidence="17" type="ORF">JQN83_28025</name>
</gene>
<keyword evidence="11 14" id="KW-0665">Pyrimidine biosynthesis</keyword>
<dbReference type="Gene3D" id="3.40.50.1380">
    <property type="entry name" value="Methylglyoxal synthase-like domain"/>
    <property type="match status" value="1"/>
</dbReference>
<feature type="region of interest" description="Allosteric domain" evidence="14">
    <location>
        <begin position="997"/>
        <end position="1142"/>
    </location>
</feature>
<dbReference type="InterPro" id="IPR005480">
    <property type="entry name" value="CPSase_lsu_oligo"/>
</dbReference>
<sequence>MPKRDDLKHILVIGSGPIVIGQACEFDYSGTQACRVLRSEGIRVSLVNSNPATIMTDPEFADATYVEPITPEFVELVIAKERPDALLPTLGGQTALNTAVALHAAGVLDKYGVELIGANIEAINRGEDRQLFKEIVAKAGVRLGLADPAGLVPRSRVCHSMDEVRETVAELGLPVVIRPSFTMGGLGSGMAHTDEDLTRIAGSGLAASPVHEVLIEESVLGWKEYELELMRDRHDNVVVVCSIENIDPMGVHTGDSVTVAPAMTLTDREYQNLRDLGIAVLREVGVDTGGCNIQFAVNPADGRIVVIEMNPRVSRSSALASKATGFPIAKIAAKLAIGYTLDEIPNDITLKTPAAFEPTLDYVVVKIPRFAFEKFPGADPELTTTMKSVGEAMSLGRNFTEALNKAMRSMETKSSGFWTTPDPQGATRENTLAALGTPHDGRLYTVERALRLGASVAEVAAASGGIDPWFLDQIVSLVELRTEIVAAPVLDADLLRRAKRAGLSDRQLAALRPELAAEDGVRTLRHRLDVRPVYKTVDTCAAEFEATTPYHYSTYDEETEVAPSDRPKVLILGSGPNRIGQGIEFDYSCVHAVQALRAAPLPGPDGSGAGSGAGGGFGSGGGSGAGGYETVMVNCNPETVSTDYDTADRLYFEPLTFEDVLEVWHAEDSSGKAAGGPGVVGVVVQLGGQTPLGLAQRLKDAGVPVVGTSPESIHLAEERGAFGLVLARAGLRAPAHGMATSYDEAKAIADEIGYPVLVRPSYVLGGRGMEIVYDDATLRDYIGRATDISPDHPVLVDRFLDDAIEIDVDALCDADGEVYLGGVMEHIEEAGIHSGDSSCALPPITLAGSHLTEVRRYTEAIARGVGVRGLLNVQYALKDDMLYVLEANPRASRTVPFVSKATAVPLAKAAARIALGATIAELRAEGLLPATGDGGVLPPDAPIAVKEAVLPFKRFRTPAGKGVDSLLGPEMKSTGEVMGIDTSFGHAFAKSQSAAYGSLPTTGRIFVSVANRDKRAMIFPVKRLADLGFEIVATTGTAELLRRHGIACEQIRKHYQAGEGADAVSMILAGDVALVVNTPQGSGASARSDGYEIRSAAVTADIPCITTVPGVAAAVMGIEARIRGDMRVRPLQELHAALRAAQ</sequence>
<comment type="cofactor">
    <cofactor evidence="14">
        <name>Mg(2+)</name>
        <dbReference type="ChEBI" id="CHEBI:18420"/>
    </cofactor>
    <cofactor evidence="14">
        <name>Mn(2+)</name>
        <dbReference type="ChEBI" id="CHEBI:29035"/>
    </cofactor>
    <text evidence="14">Binds 4 Mg(2+) or Mn(2+) ions per subunit.</text>
</comment>
<feature type="binding site" evidence="14">
    <location>
        <position position="874"/>
    </location>
    <ligand>
        <name>ATP</name>
        <dbReference type="ChEBI" id="CHEBI:30616"/>
        <label>2</label>
    </ligand>
</feature>
<dbReference type="InterPro" id="IPR011761">
    <property type="entry name" value="ATP-grasp"/>
</dbReference>
<dbReference type="Pfam" id="PF02786">
    <property type="entry name" value="CPSase_L_D2"/>
    <property type="match status" value="2"/>
</dbReference>
<dbReference type="PRINTS" id="PR00098">
    <property type="entry name" value="CPSASE"/>
</dbReference>
<feature type="binding site" evidence="14">
    <location>
        <position position="888"/>
    </location>
    <ligand>
        <name>Mg(2+)</name>
        <dbReference type="ChEBI" id="CHEBI:18420"/>
        <label>4</label>
    </ligand>
</feature>
<comment type="domain">
    <text evidence="14">The large subunit is composed of 2 ATP-grasp domains that are involved in binding the 2 ATP molecules needed for carbamoyl phosphate synthesis. The N-terminal ATP-grasp domain (referred to as the carboxyphosphate synthetic component) catalyzes the ATP-dependent phosphorylation of hydrogencarbonate to carboxyphosphate and the subsequent nucleophilic attack by ammonia to form a carbamate intermediate. The C-terminal ATP-grasp domain (referred to as the carbamoyl phosphate synthetic component) then catalyzes the phosphorylation of carbamate with the second ATP to form the end product carbamoyl phosphate. The reactive and unstable enzyme intermediates are sequentially channeled from one active site to the next through the interior of the protein over a distance of at least 96 A.</text>
</comment>
<comment type="pathway">
    <text evidence="1 14">Amino-acid biosynthesis; L-arginine biosynthesis; carbamoyl phosphate from bicarbonate: step 1/1.</text>
</comment>
<dbReference type="Gene3D" id="3.40.50.20">
    <property type="match status" value="2"/>
</dbReference>
<comment type="similarity">
    <text evidence="2 14">Belongs to the CarB family.</text>
</comment>
<dbReference type="SMART" id="SM00851">
    <property type="entry name" value="MGS"/>
    <property type="match status" value="1"/>
</dbReference>
<feature type="binding site" evidence="14">
    <location>
        <position position="294"/>
    </location>
    <ligand>
        <name>Mn(2+)</name>
        <dbReference type="ChEBI" id="CHEBI:29035"/>
        <label>1</label>
    </ligand>
</feature>
<feature type="binding site" evidence="14">
    <location>
        <position position="888"/>
    </location>
    <ligand>
        <name>Mn(2+)</name>
        <dbReference type="ChEBI" id="CHEBI:29035"/>
        <label>4</label>
    </ligand>
</feature>
<dbReference type="HAMAP" id="MF_01210_B">
    <property type="entry name" value="CPSase_L_chain_B"/>
    <property type="match status" value="1"/>
</dbReference>
<dbReference type="Gene3D" id="1.10.1030.10">
    <property type="entry name" value="Carbamoyl-phosphate synthetase, large subunit oligomerisation domain"/>
    <property type="match status" value="1"/>
</dbReference>
<dbReference type="PROSITE" id="PS00867">
    <property type="entry name" value="CPSASE_2"/>
    <property type="match status" value="2"/>
</dbReference>
<dbReference type="GO" id="GO:0004088">
    <property type="term" value="F:carbamoyl-phosphate synthase (glutamine-hydrolyzing) activity"/>
    <property type="evidence" value="ECO:0007669"/>
    <property type="project" value="UniProtKB-EC"/>
</dbReference>
<feature type="binding site" evidence="14">
    <location>
        <position position="308"/>
    </location>
    <ligand>
        <name>Mg(2+)</name>
        <dbReference type="ChEBI" id="CHEBI:18420"/>
        <label>2</label>
    </ligand>
</feature>
<dbReference type="InterPro" id="IPR005479">
    <property type="entry name" value="CPAse_ATP-bd"/>
</dbReference>
<comment type="function">
    <text evidence="14">Large subunit of the glutamine-dependent carbamoyl phosphate synthetase (CPSase). CPSase catalyzes the formation of carbamoyl phosphate from the ammonia moiety of glutamine, carbonate, and phosphate donated by ATP, constituting the first step of 2 biosynthetic pathways, one leading to arginine and/or urea and the other to pyrimidine nucleotides. The large subunit (synthetase) binds the substrates ammonia (free or transferred from glutamine from the small subunit), hydrogencarbonate and ATP and carries out an ATP-coupled ligase reaction, activating hydrogencarbonate by forming carboxy phosphate which reacts with ammonia to form carbamoyl phosphate.</text>
</comment>
<feature type="binding site" evidence="14">
    <location>
        <position position="217"/>
    </location>
    <ligand>
        <name>ATP</name>
        <dbReference type="ChEBI" id="CHEBI:30616"/>
        <label>1</label>
    </ligand>
</feature>
<comment type="catalytic activity">
    <reaction evidence="14">
        <text>hydrogencarbonate + L-glutamine + 2 ATP + H2O = carbamoyl phosphate + L-glutamate + 2 ADP + phosphate + 2 H(+)</text>
        <dbReference type="Rhea" id="RHEA:18633"/>
        <dbReference type="ChEBI" id="CHEBI:15377"/>
        <dbReference type="ChEBI" id="CHEBI:15378"/>
        <dbReference type="ChEBI" id="CHEBI:17544"/>
        <dbReference type="ChEBI" id="CHEBI:29985"/>
        <dbReference type="ChEBI" id="CHEBI:30616"/>
        <dbReference type="ChEBI" id="CHEBI:43474"/>
        <dbReference type="ChEBI" id="CHEBI:58228"/>
        <dbReference type="ChEBI" id="CHEBI:58359"/>
        <dbReference type="ChEBI" id="CHEBI:456216"/>
        <dbReference type="EC" id="6.3.5.5"/>
    </reaction>
</comment>
<evidence type="ECO:0000256" key="2">
    <source>
        <dbReference type="ARBA" id="ARBA00009799"/>
    </source>
</evidence>
<dbReference type="Gene3D" id="3.30.470.20">
    <property type="entry name" value="ATP-grasp fold, B domain"/>
    <property type="match status" value="2"/>
</dbReference>
<feature type="binding site" evidence="14">
    <location>
        <position position="252"/>
    </location>
    <ligand>
        <name>ATP</name>
        <dbReference type="ChEBI" id="CHEBI:30616"/>
        <label>1</label>
    </ligand>
</feature>
<dbReference type="SUPFAM" id="SSF56059">
    <property type="entry name" value="Glutathione synthetase ATP-binding domain-like"/>
    <property type="match status" value="2"/>
</dbReference>
<dbReference type="InterPro" id="IPR016185">
    <property type="entry name" value="PreATP-grasp_dom_sf"/>
</dbReference>
<feature type="region of interest" description="Oligomerization domain" evidence="14">
    <location>
        <begin position="412"/>
        <end position="561"/>
    </location>
</feature>
<keyword evidence="18" id="KW-1185">Reference proteome</keyword>
<feature type="binding site" evidence="14">
    <location>
        <position position="308"/>
    </location>
    <ligand>
        <name>Mn(2+)</name>
        <dbReference type="ChEBI" id="CHEBI:29035"/>
        <label>1</label>
    </ligand>
</feature>
<dbReference type="Proteomes" id="UP000671399">
    <property type="component" value="Unassembled WGS sequence"/>
</dbReference>
<dbReference type="Pfam" id="PF25596">
    <property type="entry name" value="CPSase_L_D1"/>
    <property type="match status" value="3"/>
</dbReference>
<evidence type="ECO:0000259" key="15">
    <source>
        <dbReference type="PROSITE" id="PS50975"/>
    </source>
</evidence>
<evidence type="ECO:0000256" key="12">
    <source>
        <dbReference type="ARBA" id="ARBA00023211"/>
    </source>
</evidence>
<evidence type="ECO:0000256" key="5">
    <source>
        <dbReference type="ARBA" id="ARBA00022605"/>
    </source>
</evidence>
<dbReference type="PROSITE" id="PS50975">
    <property type="entry name" value="ATP_GRASP"/>
    <property type="match status" value="2"/>
</dbReference>
<comment type="caution">
    <text evidence="14">Lacks conserved residue(s) required for the propagation of feature annotation.</text>
</comment>
<feature type="binding site" evidence="14">
    <location>
        <position position="294"/>
    </location>
    <ligand>
        <name>ATP</name>
        <dbReference type="ChEBI" id="CHEBI:30616"/>
        <label>1</label>
    </ligand>
</feature>
<dbReference type="Gene3D" id="3.30.1490.20">
    <property type="entry name" value="ATP-grasp fold, A domain"/>
    <property type="match status" value="1"/>
</dbReference>
<feature type="binding site" evidence="14">
    <location>
        <position position="800"/>
    </location>
    <ligand>
        <name>ATP</name>
        <dbReference type="ChEBI" id="CHEBI:30616"/>
        <label>2</label>
    </ligand>
</feature>
<dbReference type="SMART" id="SM01096">
    <property type="entry name" value="CPSase_L_D3"/>
    <property type="match status" value="1"/>
</dbReference>
<dbReference type="CDD" id="cd01424">
    <property type="entry name" value="MGS_CPS_II"/>
    <property type="match status" value="1"/>
</dbReference>
<dbReference type="PROSITE" id="PS00866">
    <property type="entry name" value="CPSASE_1"/>
    <property type="match status" value="1"/>
</dbReference>
<feature type="binding site" evidence="14">
    <location>
        <position position="832"/>
    </location>
    <ligand>
        <name>ATP</name>
        <dbReference type="ChEBI" id="CHEBI:30616"/>
        <label>2</label>
    </ligand>
</feature>
<dbReference type="InterPro" id="IPR006275">
    <property type="entry name" value="CPSase_lsu"/>
</dbReference>
<feature type="binding site" evidence="14">
    <location>
        <position position="310"/>
    </location>
    <ligand>
        <name>Mn(2+)</name>
        <dbReference type="ChEBI" id="CHEBI:29035"/>
        <label>2</label>
    </ligand>
</feature>
<keyword evidence="9 14" id="KW-0067">ATP-binding</keyword>
<feature type="binding site" evidence="14">
    <location>
        <position position="308"/>
    </location>
    <ligand>
        <name>ATP</name>
        <dbReference type="ChEBI" id="CHEBI:30616"/>
        <label>1</label>
    </ligand>
</feature>
<keyword evidence="4 14" id="KW-0436">Ligase</keyword>
<comment type="catalytic activity">
    <reaction evidence="13 14">
        <text>hydrogencarbonate + NH4(+) + 2 ATP = carbamoyl phosphate + 2 ADP + phosphate + 2 H(+)</text>
        <dbReference type="Rhea" id="RHEA:18029"/>
        <dbReference type="ChEBI" id="CHEBI:15378"/>
        <dbReference type="ChEBI" id="CHEBI:17544"/>
        <dbReference type="ChEBI" id="CHEBI:28938"/>
        <dbReference type="ChEBI" id="CHEBI:30616"/>
        <dbReference type="ChEBI" id="CHEBI:43474"/>
        <dbReference type="ChEBI" id="CHEBI:58228"/>
        <dbReference type="ChEBI" id="CHEBI:456216"/>
        <dbReference type="EC" id="6.3.4.16"/>
    </reaction>
</comment>
<dbReference type="SUPFAM" id="SSF52335">
    <property type="entry name" value="Methylglyoxal synthase-like"/>
    <property type="match status" value="1"/>
</dbReference>
<feature type="region of interest" description="Carboxyphosphate synthetic domain" evidence="14">
    <location>
        <begin position="1"/>
        <end position="411"/>
    </location>
</feature>
<feature type="domain" description="MGS-like" evidence="16">
    <location>
        <begin position="997"/>
        <end position="1141"/>
    </location>
</feature>
<keyword evidence="5 14" id="KW-0028">Amino-acid biosynthesis</keyword>
<feature type="binding site" evidence="14">
    <location>
        <position position="798"/>
    </location>
    <ligand>
        <name>ATP</name>
        <dbReference type="ChEBI" id="CHEBI:30616"/>
        <label>2</label>
    </ligand>
</feature>
<feature type="binding site" evidence="14">
    <location>
        <position position="308"/>
    </location>
    <ligand>
        <name>Mn(2+)</name>
        <dbReference type="ChEBI" id="CHEBI:29035"/>
        <label>2</label>
    </ligand>
</feature>
<dbReference type="InterPro" id="IPR036914">
    <property type="entry name" value="MGS-like_dom_sf"/>
</dbReference>
<evidence type="ECO:0000256" key="11">
    <source>
        <dbReference type="ARBA" id="ARBA00022975"/>
    </source>
</evidence>
<keyword evidence="8 14" id="KW-0547">Nucleotide-binding</keyword>
<reference evidence="17 18" key="1">
    <citation type="submission" date="2021-03" db="EMBL/GenBank/DDBJ databases">
        <authorList>
            <person name="Lee D.-H."/>
        </authorList>
    </citation>
    <scope>NUCLEOTIDE SEQUENCE [LARGE SCALE GENOMIC DNA]</scope>
    <source>
        <strain evidence="17 18">MMS20-R2-23</strain>
    </source>
</reference>
<dbReference type="EC" id="6.3.5.5" evidence="14"/>
<feature type="binding site" evidence="14">
    <location>
        <position position="184"/>
    </location>
    <ligand>
        <name>ATP</name>
        <dbReference type="ChEBI" id="CHEBI:30616"/>
        <label>1</label>
    </ligand>
</feature>
<feature type="binding site" evidence="14">
    <location>
        <position position="294"/>
    </location>
    <ligand>
        <name>Mg(2+)</name>
        <dbReference type="ChEBI" id="CHEBI:18420"/>
        <label>1</label>
    </ligand>
</feature>
<evidence type="ECO:0000259" key="16">
    <source>
        <dbReference type="PROSITE" id="PS51855"/>
    </source>
</evidence>
<dbReference type="NCBIfam" id="NF009455">
    <property type="entry name" value="PRK12815.1"/>
    <property type="match status" value="1"/>
</dbReference>
<evidence type="ECO:0000256" key="8">
    <source>
        <dbReference type="ARBA" id="ARBA00022741"/>
    </source>
</evidence>
<dbReference type="EC" id="6.3.4.16" evidence="14"/>
<keyword evidence="3 14" id="KW-0055">Arginine biosynthesis</keyword>
<dbReference type="Pfam" id="PF02142">
    <property type="entry name" value="MGS"/>
    <property type="match status" value="1"/>
</dbReference>
<comment type="subunit">
    <text evidence="14">Composed of two chains; the small (or glutamine) chain promotes the hydrolysis of glutamine to ammonia, which is used by the large (or ammonia) chain to synthesize carbamoyl phosphate. Tetramer of heterodimers (alpha,beta)4.</text>
</comment>
<evidence type="ECO:0000256" key="13">
    <source>
        <dbReference type="ARBA" id="ARBA00047359"/>
    </source>
</evidence>
<comment type="pathway">
    <text evidence="14">Pyrimidine metabolism; UMP biosynthesis via de novo pathway; (S)-dihydroorotate from bicarbonate: step 1/3.</text>
</comment>
<feature type="binding site" evidence="14">
    <location>
        <position position="250"/>
    </location>
    <ligand>
        <name>ATP</name>
        <dbReference type="ChEBI" id="CHEBI:30616"/>
        <label>1</label>
    </ligand>
</feature>
<accession>A0ABS3VGE1</accession>
<evidence type="ECO:0000256" key="10">
    <source>
        <dbReference type="ARBA" id="ARBA00022842"/>
    </source>
</evidence>
<dbReference type="RefSeq" id="WP_208570161.1">
    <property type="nucleotide sequence ID" value="NZ_JAGFWR010000027.1"/>
</dbReference>
<feature type="binding site" evidence="14">
    <location>
        <position position="886"/>
    </location>
    <ligand>
        <name>Mn(2+)</name>
        <dbReference type="ChEBI" id="CHEBI:29035"/>
        <label>4</label>
    </ligand>
</feature>
<feature type="binding site" evidence="14">
    <location>
        <position position="759"/>
    </location>
    <ligand>
        <name>ATP</name>
        <dbReference type="ChEBI" id="CHEBI:30616"/>
        <label>2</label>
    </ligand>
</feature>
<feature type="binding site" evidence="14">
    <location>
        <position position="185"/>
    </location>
    <ligand>
        <name>ATP</name>
        <dbReference type="ChEBI" id="CHEBI:30616"/>
        <label>1</label>
    </ligand>
</feature>
<feature type="binding site" evidence="14">
    <location>
        <position position="129"/>
    </location>
    <ligand>
        <name>ATP</name>
        <dbReference type="ChEBI" id="CHEBI:30616"/>
        <label>1</label>
    </ligand>
</feature>
<dbReference type="EMBL" id="JAGFWR010000027">
    <property type="protein sequence ID" value="MBO4164632.1"/>
    <property type="molecule type" value="Genomic_DNA"/>
</dbReference>
<dbReference type="PROSITE" id="PS51855">
    <property type="entry name" value="MGS"/>
    <property type="match status" value="1"/>
</dbReference>
<feature type="binding site" evidence="14">
    <location>
        <position position="224"/>
    </location>
    <ligand>
        <name>ATP</name>
        <dbReference type="ChEBI" id="CHEBI:30616"/>
        <label>1</label>
    </ligand>
</feature>
<evidence type="ECO:0000256" key="14">
    <source>
        <dbReference type="HAMAP-Rule" id="MF_01210"/>
    </source>
</evidence>
<evidence type="ECO:0000256" key="9">
    <source>
        <dbReference type="ARBA" id="ARBA00022840"/>
    </source>
</evidence>
<feature type="domain" description="ATP-grasp" evidence="15">
    <location>
        <begin position="142"/>
        <end position="337"/>
    </location>
</feature>
<feature type="binding site" evidence="14">
    <location>
        <position position="831"/>
    </location>
    <ligand>
        <name>ATP</name>
        <dbReference type="ChEBI" id="CHEBI:30616"/>
        <label>2</label>
    </ligand>
</feature>
<feature type="binding site" evidence="14">
    <location>
        <position position="310"/>
    </location>
    <ligand>
        <name>Mg(2+)</name>
        <dbReference type="ChEBI" id="CHEBI:18420"/>
        <label>2</label>
    </ligand>
</feature>
<feature type="binding site" evidence="14">
    <location>
        <position position="834"/>
    </location>
    <ligand>
        <name>ATP</name>
        <dbReference type="ChEBI" id="CHEBI:30616"/>
        <label>2</label>
    </ligand>
</feature>
<evidence type="ECO:0000256" key="1">
    <source>
        <dbReference type="ARBA" id="ARBA00005077"/>
    </source>
</evidence>
<dbReference type="InterPro" id="IPR005483">
    <property type="entry name" value="CPSase_dom"/>
</dbReference>
<keyword evidence="6" id="KW-0479">Metal-binding</keyword>
<feature type="binding site" evidence="14">
    <location>
        <position position="874"/>
    </location>
    <ligand>
        <name>Mg(2+)</name>
        <dbReference type="ChEBI" id="CHEBI:18420"/>
        <label>3</label>
    </ligand>
</feature>
<feature type="binding site" evidence="14">
    <location>
        <position position="251"/>
    </location>
    <ligand>
        <name>ATP</name>
        <dbReference type="ChEBI" id="CHEBI:30616"/>
        <label>1</label>
    </ligand>
</feature>
<dbReference type="PROSITE" id="PS51257">
    <property type="entry name" value="PROKAR_LIPOPROTEIN"/>
    <property type="match status" value="1"/>
</dbReference>
<dbReference type="PANTHER" id="PTHR11405">
    <property type="entry name" value="CARBAMOYLTRANSFERASE FAMILY MEMBER"/>
    <property type="match status" value="1"/>
</dbReference>
<dbReference type="SUPFAM" id="SSF48108">
    <property type="entry name" value="Carbamoyl phosphate synthetase, large subunit connection domain"/>
    <property type="match status" value="1"/>
</dbReference>
<evidence type="ECO:0000256" key="7">
    <source>
        <dbReference type="ARBA" id="ARBA00022737"/>
    </source>
</evidence>
<protein>
    <recommendedName>
        <fullName evidence="14">Carbamoyl phosphate synthase large chain</fullName>
        <ecNumber evidence="14">6.3.4.16</ecNumber>
        <ecNumber evidence="14">6.3.5.5</ecNumber>
    </recommendedName>
    <alternativeName>
        <fullName evidence="14">Carbamoyl phosphate synthetase ammonia chain</fullName>
    </alternativeName>
</protein>
<evidence type="ECO:0000256" key="3">
    <source>
        <dbReference type="ARBA" id="ARBA00022571"/>
    </source>
</evidence>
<dbReference type="InterPro" id="IPR013815">
    <property type="entry name" value="ATP_grasp_subdomain_1"/>
</dbReference>
<feature type="binding site" evidence="14">
    <location>
        <position position="833"/>
    </location>
    <ligand>
        <name>ATP</name>
        <dbReference type="ChEBI" id="CHEBI:30616"/>
        <label>2</label>
    </ligand>
</feature>
<feature type="domain" description="ATP-grasp" evidence="15">
    <location>
        <begin position="723"/>
        <end position="915"/>
    </location>
</feature>
<keyword evidence="7 14" id="KW-0677">Repeat</keyword>
<feature type="binding site" evidence="14">
    <location>
        <position position="886"/>
    </location>
    <ligand>
        <name>Mg(2+)</name>
        <dbReference type="ChEBI" id="CHEBI:18420"/>
        <label>3</label>
    </ligand>
</feature>
<dbReference type="SUPFAM" id="SSF52440">
    <property type="entry name" value="PreATP-grasp domain"/>
    <property type="match status" value="3"/>
</dbReference>
<dbReference type="PANTHER" id="PTHR11405:SF53">
    <property type="entry name" value="CARBAMOYL-PHOSPHATE SYNTHASE [AMMONIA], MITOCHONDRIAL"/>
    <property type="match status" value="1"/>
</dbReference>
<feature type="binding site" evidence="14">
    <location>
        <position position="178"/>
    </location>
    <ligand>
        <name>ATP</name>
        <dbReference type="ChEBI" id="CHEBI:30616"/>
        <label>1</label>
    </ligand>
</feature>
<feature type="binding site" evidence="14">
    <location>
        <position position="219"/>
    </location>
    <ligand>
        <name>ATP</name>
        <dbReference type="ChEBI" id="CHEBI:30616"/>
        <label>1</label>
    </ligand>
</feature>
<proteinExistence type="inferred from homology"/>
<dbReference type="InterPro" id="IPR033937">
    <property type="entry name" value="MGS_CPS_CarB"/>
</dbReference>
<keyword evidence="12" id="KW-0464">Manganese</keyword>
<evidence type="ECO:0000313" key="17">
    <source>
        <dbReference type="EMBL" id="MBO4164632.1"/>
    </source>
</evidence>
<feature type="binding site" evidence="14">
    <location>
        <position position="886"/>
    </location>
    <ligand>
        <name>Mg(2+)</name>
        <dbReference type="ChEBI" id="CHEBI:18420"/>
        <label>4</label>
    </ligand>
</feature>
<dbReference type="InterPro" id="IPR058047">
    <property type="entry name" value="CPSase_preATP-grasp"/>
</dbReference>
<evidence type="ECO:0000313" key="18">
    <source>
        <dbReference type="Proteomes" id="UP000671399"/>
    </source>
</evidence>
<evidence type="ECO:0000256" key="4">
    <source>
        <dbReference type="ARBA" id="ARBA00022598"/>
    </source>
</evidence>
<feature type="binding site" evidence="14">
    <location>
        <position position="805"/>
    </location>
    <ligand>
        <name>ATP</name>
        <dbReference type="ChEBI" id="CHEBI:30616"/>
        <label>2</label>
    </ligand>
</feature>
<keyword evidence="10" id="KW-0460">Magnesium</keyword>
<dbReference type="InterPro" id="IPR011607">
    <property type="entry name" value="MGS-like_dom"/>
</dbReference>
<name>A0ABS3VGE1_9ACTN</name>
<feature type="binding site" evidence="14">
    <location>
        <position position="886"/>
    </location>
    <ligand>
        <name>Mn(2+)</name>
        <dbReference type="ChEBI" id="CHEBI:29035"/>
        <label>3</label>
    </ligand>
</feature>
<feature type="binding site" evidence="14">
    <location>
        <position position="874"/>
    </location>
    <ligand>
        <name>Mn(2+)</name>
        <dbReference type="ChEBI" id="CHEBI:29035"/>
        <label>3</label>
    </ligand>
</feature>